<feature type="signal peptide" evidence="7">
    <location>
        <begin position="1"/>
        <end position="23"/>
    </location>
</feature>
<evidence type="ECO:0000256" key="6">
    <source>
        <dbReference type="ARBA" id="ARBA00023237"/>
    </source>
</evidence>
<feature type="chain" id="PRO_5032803861" description="TonB-dependent receptor" evidence="7">
    <location>
        <begin position="24"/>
        <end position="1051"/>
    </location>
</feature>
<dbReference type="Pfam" id="PF07715">
    <property type="entry name" value="Plug"/>
    <property type="match status" value="1"/>
</dbReference>
<keyword evidence="7" id="KW-0732">Signal</keyword>
<organism evidence="10 11">
    <name type="scientific">Rufibacter quisquiliarum</name>
    <dbReference type="NCBI Taxonomy" id="1549639"/>
    <lineage>
        <taxon>Bacteria</taxon>
        <taxon>Pseudomonadati</taxon>
        <taxon>Bacteroidota</taxon>
        <taxon>Cytophagia</taxon>
        <taxon>Cytophagales</taxon>
        <taxon>Hymenobacteraceae</taxon>
        <taxon>Rufibacter</taxon>
    </lineage>
</organism>
<dbReference type="Gene3D" id="2.60.40.1120">
    <property type="entry name" value="Carboxypeptidase-like, regulatory domain"/>
    <property type="match status" value="1"/>
</dbReference>
<name>A0A839GHY6_9BACT</name>
<feature type="domain" description="TonB-dependent transporter Oar-like beta-barrel" evidence="9">
    <location>
        <begin position="240"/>
        <end position="308"/>
    </location>
</feature>
<protein>
    <recommendedName>
        <fullName evidence="12">TonB-dependent receptor</fullName>
    </recommendedName>
</protein>
<evidence type="ECO:0000256" key="2">
    <source>
        <dbReference type="ARBA" id="ARBA00022448"/>
    </source>
</evidence>
<dbReference type="RefSeq" id="WP_066829699.1">
    <property type="nucleotide sequence ID" value="NZ_JACJIQ010000011.1"/>
</dbReference>
<dbReference type="Pfam" id="PF25183">
    <property type="entry name" value="OMP_b-brl_4"/>
    <property type="match status" value="2"/>
</dbReference>
<dbReference type="SUPFAM" id="SSF49464">
    <property type="entry name" value="Carboxypeptidase regulatory domain-like"/>
    <property type="match status" value="1"/>
</dbReference>
<keyword evidence="11" id="KW-1185">Reference proteome</keyword>
<keyword evidence="6" id="KW-0998">Cell outer membrane</keyword>
<accession>A0A839GHY6</accession>
<dbReference type="EMBL" id="JACJIQ010000011">
    <property type="protein sequence ID" value="MBA9078230.1"/>
    <property type="molecule type" value="Genomic_DNA"/>
</dbReference>
<dbReference type="Gene3D" id="2.170.130.10">
    <property type="entry name" value="TonB-dependent receptor, plug domain"/>
    <property type="match status" value="1"/>
</dbReference>
<dbReference type="GO" id="GO:0044718">
    <property type="term" value="P:siderophore transmembrane transport"/>
    <property type="evidence" value="ECO:0007669"/>
    <property type="project" value="TreeGrafter"/>
</dbReference>
<dbReference type="GO" id="GO:0009279">
    <property type="term" value="C:cell outer membrane"/>
    <property type="evidence" value="ECO:0007669"/>
    <property type="project" value="UniProtKB-SubCell"/>
</dbReference>
<feature type="domain" description="TonB-dependent receptor plug" evidence="8">
    <location>
        <begin position="135"/>
        <end position="237"/>
    </location>
</feature>
<dbReference type="Proteomes" id="UP000563094">
    <property type="component" value="Unassembled WGS sequence"/>
</dbReference>
<keyword evidence="2" id="KW-0813">Transport</keyword>
<dbReference type="InterPro" id="IPR057601">
    <property type="entry name" value="Oar-like_b-barrel"/>
</dbReference>
<dbReference type="InterPro" id="IPR039426">
    <property type="entry name" value="TonB-dep_rcpt-like"/>
</dbReference>
<evidence type="ECO:0000259" key="8">
    <source>
        <dbReference type="Pfam" id="PF07715"/>
    </source>
</evidence>
<evidence type="ECO:0000256" key="1">
    <source>
        <dbReference type="ARBA" id="ARBA00004571"/>
    </source>
</evidence>
<keyword evidence="3" id="KW-1134">Transmembrane beta strand</keyword>
<dbReference type="GO" id="GO:0015344">
    <property type="term" value="F:siderophore uptake transmembrane transporter activity"/>
    <property type="evidence" value="ECO:0007669"/>
    <property type="project" value="TreeGrafter"/>
</dbReference>
<dbReference type="Pfam" id="PF13620">
    <property type="entry name" value="CarboxypepD_reg"/>
    <property type="match status" value="1"/>
</dbReference>
<evidence type="ECO:0000256" key="3">
    <source>
        <dbReference type="ARBA" id="ARBA00022452"/>
    </source>
</evidence>
<sequence>MKNLFTRLMFIVVMCLPVHLSWAQGATTASMNGVITDGSGNGLAGATIVAVHTPSNTQYAASADVNGRYNLQNLRVGGPYTITATYVGYQDQRRDGLQLSLGQNLKLDFNLAQSAVGLGEVQVVADRGSVINADRTGAATNVSREQIERLPTLNRSLQDFTRLTPQASGNSIGGANNRYNNITIDGAVNNDVFGLAGTGTPGGQAGTQPISLDAIDQIQVVLAPYDVKFGNFTGGGINAVTRSGTNNLEGSVYGFFRNENTVGKDPVTEQKAANFQDYQTGFRVGGPVVKDKLFFFLNGEITRRSEPLLNNLGDPSSSVPREQVELISRTLNEKYGYDPGSYGPLDRRTESNKLFARLDWNINDRHQLTLRHNFVDAFDDNLSRGTTTFRFANNAYEFANVTNSTVAELRSRFSESVSNSLIVGYSRIRDNRKTPGALFPQVTIRFNGSGSNTITAGTERSSAFNELDQDIFEFTDNLTVFRGKHTFTFGTHNEFFKFRNLFINNGNGYYQFNSVEDFIAERPFQIEQSYAAKPGTEPAAKFNAMQLGFYAQDEISLTDNFRLTVGLRLDIPVMPDTPERNEKVETAFEKYPQYTDLRTDDTPSGQLLWAPRVGFNWDVKGDKTVQFRGGTGIFTGRVPFVWLSNQFTNNGITFNSLFLNNQTKAGQFTSDVDKIRDFAAAGTQSEINLVTPDFKIPQTWRTNLALDYTLPLGIIATVEGIYTKTLNDIVYRDINLVNPITNLTGPDRRPLYPTSSSARRISQDFTNVILLDNTSKGYSYNLTGQLQKNFNNGINTLVAYTYGESKDMNSGASSTARSNWQFNQIVWNPNDPEFSYSRFDIRHRIIASGGYTVNWLNNFSTSISLFYEGQSGTPFTYLYSQDLNADGNTGNDLMYVPRTFEESGLVDQKTSAGVVTATAAKQWEDLNAFIEADDYLSSRRGQYTERNGARTPWTHRFDLRLAQDIFGNFAGKKHTLQITFDIFNVGNLFNPDWGRTYFVNNAAVELVRFNNRDANNRPTFTFTKPAQDVWANTSSISSRWQGQVGVRYIFQ</sequence>
<comment type="subcellular location">
    <subcellularLocation>
        <location evidence="1">Cell outer membrane</location>
        <topology evidence="1">Multi-pass membrane protein</topology>
    </subcellularLocation>
</comment>
<keyword evidence="5" id="KW-0472">Membrane</keyword>
<reference evidence="10 11" key="1">
    <citation type="submission" date="2020-08" db="EMBL/GenBank/DDBJ databases">
        <title>Genomic Encyclopedia of Type Strains, Phase IV (KMG-IV): sequencing the most valuable type-strain genomes for metagenomic binning, comparative biology and taxonomic classification.</title>
        <authorList>
            <person name="Goeker M."/>
        </authorList>
    </citation>
    <scope>NUCLEOTIDE SEQUENCE [LARGE SCALE GENOMIC DNA]</scope>
    <source>
        <strain evidence="10 11">DSM 29854</strain>
    </source>
</reference>
<keyword evidence="4" id="KW-0812">Transmembrane</keyword>
<dbReference type="PANTHER" id="PTHR30069:SF46">
    <property type="entry name" value="OAR PROTEIN"/>
    <property type="match status" value="1"/>
</dbReference>
<proteinExistence type="predicted"/>
<evidence type="ECO:0008006" key="12">
    <source>
        <dbReference type="Google" id="ProtNLM"/>
    </source>
</evidence>
<evidence type="ECO:0000256" key="7">
    <source>
        <dbReference type="SAM" id="SignalP"/>
    </source>
</evidence>
<dbReference type="InterPro" id="IPR012910">
    <property type="entry name" value="Plug_dom"/>
</dbReference>
<evidence type="ECO:0000259" key="9">
    <source>
        <dbReference type="Pfam" id="PF25183"/>
    </source>
</evidence>
<evidence type="ECO:0000313" key="10">
    <source>
        <dbReference type="EMBL" id="MBA9078230.1"/>
    </source>
</evidence>
<dbReference type="InterPro" id="IPR037066">
    <property type="entry name" value="Plug_dom_sf"/>
</dbReference>
<dbReference type="AlphaFoldDB" id="A0A839GHY6"/>
<dbReference type="SUPFAM" id="SSF56935">
    <property type="entry name" value="Porins"/>
    <property type="match status" value="1"/>
</dbReference>
<dbReference type="Gene3D" id="2.40.170.20">
    <property type="entry name" value="TonB-dependent receptor, beta-barrel domain"/>
    <property type="match status" value="1"/>
</dbReference>
<evidence type="ECO:0000313" key="11">
    <source>
        <dbReference type="Proteomes" id="UP000563094"/>
    </source>
</evidence>
<evidence type="ECO:0000256" key="5">
    <source>
        <dbReference type="ARBA" id="ARBA00023136"/>
    </source>
</evidence>
<gene>
    <name evidence="10" type="ORF">FHS90_002954</name>
</gene>
<dbReference type="InterPro" id="IPR036942">
    <property type="entry name" value="Beta-barrel_TonB_sf"/>
</dbReference>
<dbReference type="InterPro" id="IPR008969">
    <property type="entry name" value="CarboxyPept-like_regulatory"/>
</dbReference>
<dbReference type="PANTHER" id="PTHR30069">
    <property type="entry name" value="TONB-DEPENDENT OUTER MEMBRANE RECEPTOR"/>
    <property type="match status" value="1"/>
</dbReference>
<feature type="domain" description="TonB-dependent transporter Oar-like beta-barrel" evidence="9">
    <location>
        <begin position="348"/>
        <end position="990"/>
    </location>
</feature>
<evidence type="ECO:0000256" key="4">
    <source>
        <dbReference type="ARBA" id="ARBA00022692"/>
    </source>
</evidence>
<comment type="caution">
    <text evidence="10">The sequence shown here is derived from an EMBL/GenBank/DDBJ whole genome shotgun (WGS) entry which is preliminary data.</text>
</comment>